<organism evidence="4 5">
    <name type="scientific">Nocardioides cavernaquae</name>
    <dbReference type="NCBI Taxonomy" id="2321396"/>
    <lineage>
        <taxon>Bacteria</taxon>
        <taxon>Bacillati</taxon>
        <taxon>Actinomycetota</taxon>
        <taxon>Actinomycetes</taxon>
        <taxon>Propionibacteriales</taxon>
        <taxon>Nocardioidaceae</taxon>
        <taxon>Nocardioides</taxon>
    </lineage>
</organism>
<reference evidence="5" key="1">
    <citation type="submission" date="2018-09" db="EMBL/GenBank/DDBJ databases">
        <authorList>
            <person name="Zhu H."/>
        </authorList>
    </citation>
    <scope>NUCLEOTIDE SEQUENCE [LARGE SCALE GENOMIC DNA]</scope>
    <source>
        <strain evidence="5">K1W22B-1</strain>
    </source>
</reference>
<evidence type="ECO:0000256" key="3">
    <source>
        <dbReference type="ARBA" id="ARBA00022729"/>
    </source>
</evidence>
<dbReference type="Pfam" id="PF13416">
    <property type="entry name" value="SBP_bac_8"/>
    <property type="match status" value="1"/>
</dbReference>
<dbReference type="PANTHER" id="PTHR30061:SF50">
    <property type="entry name" value="MALTOSE_MALTODEXTRIN-BINDING PERIPLASMIC PROTEIN"/>
    <property type="match status" value="1"/>
</dbReference>
<dbReference type="GO" id="GO:0042956">
    <property type="term" value="P:maltodextrin transmembrane transport"/>
    <property type="evidence" value="ECO:0007669"/>
    <property type="project" value="TreeGrafter"/>
</dbReference>
<protein>
    <submittedName>
        <fullName evidence="4">Extracellular solute-binding protein</fullName>
    </submittedName>
</protein>
<keyword evidence="5" id="KW-1185">Reference proteome</keyword>
<dbReference type="SUPFAM" id="SSF53850">
    <property type="entry name" value="Periplasmic binding protein-like II"/>
    <property type="match status" value="1"/>
</dbReference>
<evidence type="ECO:0000313" key="4">
    <source>
        <dbReference type="EMBL" id="RJS47809.1"/>
    </source>
</evidence>
<accession>A0A3A5HAY8</accession>
<keyword evidence="2" id="KW-0813">Transport</keyword>
<dbReference type="PANTHER" id="PTHR30061">
    <property type="entry name" value="MALTOSE-BINDING PERIPLASMIC PROTEIN"/>
    <property type="match status" value="1"/>
</dbReference>
<name>A0A3A5HAY8_9ACTN</name>
<dbReference type="InterPro" id="IPR006059">
    <property type="entry name" value="SBP"/>
</dbReference>
<proteinExistence type="inferred from homology"/>
<evidence type="ECO:0000256" key="2">
    <source>
        <dbReference type="ARBA" id="ARBA00022448"/>
    </source>
</evidence>
<dbReference type="AlphaFoldDB" id="A0A3A5HAY8"/>
<sequence>MIATGCAKAGTGGGDANTLTLWTHNGGNKAELAIVKQIVKDYNGSQDQYTVDVKAFPQESYNSAVTAAATSKKLPCILDTDAPNVASWARSGFLAPLDLPQEVVDKNLDSTKGIYQEKLYSIGYYDAALAVFAHKDALEKAGVRIPTVEEPWTAAEFESALDKIKKSGDYDHAFDLGTGDSGTEWWTYGYSPFLQSFGGDLIDRDGYKTADGVLNGDAAKKWAAWFRGMVTKGYAPAKSSVDAFADFQNGKSAMVWTGIWNAGPLGEVKDGVALPPPDFGNGPKIGGGSWQWAVSSSCAKKDAAMDYLAFSLDPKYLAEFADKQSVVPATEEAAAIAGNGWEEGGSKRFFLDESAAFAELRPITPGYPYLTSTFAKAAQDIIAGGDADKILDKAVTDIDADLKANDNYGN</sequence>
<evidence type="ECO:0000256" key="1">
    <source>
        <dbReference type="ARBA" id="ARBA00008520"/>
    </source>
</evidence>
<dbReference type="GO" id="GO:0015768">
    <property type="term" value="P:maltose transport"/>
    <property type="evidence" value="ECO:0007669"/>
    <property type="project" value="TreeGrafter"/>
</dbReference>
<dbReference type="GO" id="GO:0055052">
    <property type="term" value="C:ATP-binding cassette (ABC) transporter complex, substrate-binding subunit-containing"/>
    <property type="evidence" value="ECO:0007669"/>
    <property type="project" value="TreeGrafter"/>
</dbReference>
<comment type="similarity">
    <text evidence="1">Belongs to the bacterial solute-binding protein 1 family.</text>
</comment>
<keyword evidence="3" id="KW-0732">Signal</keyword>
<dbReference type="OrthoDB" id="6416561at2"/>
<dbReference type="Gene3D" id="3.40.190.10">
    <property type="entry name" value="Periplasmic binding protein-like II"/>
    <property type="match status" value="1"/>
</dbReference>
<dbReference type="Proteomes" id="UP000276542">
    <property type="component" value="Unassembled WGS sequence"/>
</dbReference>
<gene>
    <name evidence="4" type="ORF">D4739_06505</name>
</gene>
<dbReference type="GO" id="GO:1901982">
    <property type="term" value="F:maltose binding"/>
    <property type="evidence" value="ECO:0007669"/>
    <property type="project" value="TreeGrafter"/>
</dbReference>
<evidence type="ECO:0000313" key="5">
    <source>
        <dbReference type="Proteomes" id="UP000276542"/>
    </source>
</evidence>
<dbReference type="EMBL" id="QYRP01000002">
    <property type="protein sequence ID" value="RJS47809.1"/>
    <property type="molecule type" value="Genomic_DNA"/>
</dbReference>
<comment type="caution">
    <text evidence="4">The sequence shown here is derived from an EMBL/GenBank/DDBJ whole genome shotgun (WGS) entry which is preliminary data.</text>
</comment>